<evidence type="ECO:0000313" key="8">
    <source>
        <dbReference type="EMBL" id="SFO96784.1"/>
    </source>
</evidence>
<dbReference type="GO" id="GO:0015031">
    <property type="term" value="P:protein transport"/>
    <property type="evidence" value="ECO:0007669"/>
    <property type="project" value="UniProtKB-UniRule"/>
</dbReference>
<sequence>MADEDQTNGAQANQPAADTENKQPQVPQMRILGQFIRDMSFENIVAQKGVGGDAKPDVRVQVSLDARKRKDAENQYEVISKFNVTSRDKNGDATLFVLELEYGGIFQVDGVPQEQLHPYLMIECPRMLFPFVRRIVSDVTRDGGFAPLNLDNVDFVALYRQMIAERQKQQQAAQPTN</sequence>
<evidence type="ECO:0000256" key="2">
    <source>
        <dbReference type="ARBA" id="ARBA00022448"/>
    </source>
</evidence>
<comment type="similarity">
    <text evidence="1 6">Belongs to the SecB family.</text>
</comment>
<comment type="subunit">
    <text evidence="6">Homotetramer, a dimer of dimers. One homotetramer interacts with 1 SecA dimer.</text>
</comment>
<dbReference type="EMBL" id="FOXA01000001">
    <property type="protein sequence ID" value="SFO96784.1"/>
    <property type="molecule type" value="Genomic_DNA"/>
</dbReference>
<gene>
    <name evidence="6" type="primary">secB</name>
    <name evidence="8" type="ORF">SAMN04488047_101658</name>
</gene>
<comment type="function">
    <text evidence="6">One of the proteins required for the normal export of preproteins out of the cell cytoplasm. It is a molecular chaperone that binds to a subset of precursor proteins, maintaining them in a translocation-competent state. It also specifically binds to its receptor SecA.</text>
</comment>
<dbReference type="RefSeq" id="WP_093417543.1">
    <property type="nucleotide sequence ID" value="NZ_FOXA01000001.1"/>
</dbReference>
<dbReference type="Proteomes" id="UP000199356">
    <property type="component" value="Unassembled WGS sequence"/>
</dbReference>
<evidence type="ECO:0000256" key="5">
    <source>
        <dbReference type="ARBA" id="ARBA00023186"/>
    </source>
</evidence>
<evidence type="ECO:0000313" key="9">
    <source>
        <dbReference type="Proteomes" id="UP000199356"/>
    </source>
</evidence>
<dbReference type="OrthoDB" id="9795145at2"/>
<reference evidence="8 9" key="1">
    <citation type="submission" date="2016-10" db="EMBL/GenBank/DDBJ databases">
        <authorList>
            <person name="de Groot N.N."/>
        </authorList>
    </citation>
    <scope>NUCLEOTIDE SEQUENCE [LARGE SCALE GENOMIC DNA]</scope>
    <source>
        <strain evidence="8 9">DSM 19547</strain>
    </source>
</reference>
<dbReference type="GO" id="GO:0051082">
    <property type="term" value="F:unfolded protein binding"/>
    <property type="evidence" value="ECO:0007669"/>
    <property type="project" value="InterPro"/>
</dbReference>
<dbReference type="PANTHER" id="PTHR36918:SF1">
    <property type="entry name" value="PROTEIN-EXPORT PROTEIN SECB"/>
    <property type="match status" value="1"/>
</dbReference>
<evidence type="ECO:0000256" key="6">
    <source>
        <dbReference type="HAMAP-Rule" id="MF_00821"/>
    </source>
</evidence>
<feature type="region of interest" description="Disordered" evidence="7">
    <location>
        <begin position="1"/>
        <end position="26"/>
    </location>
</feature>
<keyword evidence="3 6" id="KW-0653">Protein transport</keyword>
<dbReference type="InterPro" id="IPR035958">
    <property type="entry name" value="SecB-like_sf"/>
</dbReference>
<dbReference type="Pfam" id="PF02556">
    <property type="entry name" value="SecB"/>
    <property type="match status" value="1"/>
</dbReference>
<keyword evidence="2 6" id="KW-0813">Transport</keyword>
<keyword evidence="4 6" id="KW-0811">Translocation</keyword>
<protein>
    <recommendedName>
        <fullName evidence="6">Protein-export protein SecB</fullName>
    </recommendedName>
</protein>
<dbReference type="NCBIfam" id="TIGR00809">
    <property type="entry name" value="secB"/>
    <property type="match status" value="1"/>
</dbReference>
<proteinExistence type="inferred from homology"/>
<dbReference type="SUPFAM" id="SSF54611">
    <property type="entry name" value="SecB-like"/>
    <property type="match status" value="1"/>
</dbReference>
<dbReference type="PRINTS" id="PR01594">
    <property type="entry name" value="SECBCHAPRONE"/>
</dbReference>
<dbReference type="STRING" id="441119.SAMN04488047_101658"/>
<evidence type="ECO:0000256" key="1">
    <source>
        <dbReference type="ARBA" id="ARBA00009990"/>
    </source>
</evidence>
<evidence type="ECO:0000256" key="7">
    <source>
        <dbReference type="SAM" id="MobiDB-lite"/>
    </source>
</evidence>
<dbReference type="HAMAP" id="MF_00821">
    <property type="entry name" value="SecB"/>
    <property type="match status" value="1"/>
</dbReference>
<dbReference type="InterPro" id="IPR003708">
    <property type="entry name" value="SecB"/>
</dbReference>
<dbReference type="PANTHER" id="PTHR36918">
    <property type="match status" value="1"/>
</dbReference>
<feature type="compositionally biased region" description="Polar residues" evidence="7">
    <location>
        <begin position="7"/>
        <end position="26"/>
    </location>
</feature>
<dbReference type="AlphaFoldDB" id="A0A1I5LHD1"/>
<dbReference type="GO" id="GO:0005737">
    <property type="term" value="C:cytoplasm"/>
    <property type="evidence" value="ECO:0007669"/>
    <property type="project" value="UniProtKB-SubCell"/>
</dbReference>
<organism evidence="8 9">
    <name type="scientific">Tranquillimonas alkanivorans</name>
    <dbReference type="NCBI Taxonomy" id="441119"/>
    <lineage>
        <taxon>Bacteria</taxon>
        <taxon>Pseudomonadati</taxon>
        <taxon>Pseudomonadota</taxon>
        <taxon>Alphaproteobacteria</taxon>
        <taxon>Rhodobacterales</taxon>
        <taxon>Roseobacteraceae</taxon>
        <taxon>Tranquillimonas</taxon>
    </lineage>
</organism>
<dbReference type="NCBIfam" id="NF004392">
    <property type="entry name" value="PRK05751.1-3"/>
    <property type="match status" value="1"/>
</dbReference>
<keyword evidence="6" id="KW-0963">Cytoplasm</keyword>
<evidence type="ECO:0000256" key="3">
    <source>
        <dbReference type="ARBA" id="ARBA00022927"/>
    </source>
</evidence>
<comment type="subcellular location">
    <subcellularLocation>
        <location evidence="6">Cytoplasm</location>
    </subcellularLocation>
</comment>
<name>A0A1I5LHD1_9RHOB</name>
<evidence type="ECO:0000256" key="4">
    <source>
        <dbReference type="ARBA" id="ARBA00023010"/>
    </source>
</evidence>
<dbReference type="GO" id="GO:0006457">
    <property type="term" value="P:protein folding"/>
    <property type="evidence" value="ECO:0007669"/>
    <property type="project" value="UniProtKB-UniRule"/>
</dbReference>
<keyword evidence="5 6" id="KW-0143">Chaperone</keyword>
<dbReference type="Gene3D" id="3.10.420.10">
    <property type="entry name" value="SecB-like"/>
    <property type="match status" value="1"/>
</dbReference>
<dbReference type="GO" id="GO:0051262">
    <property type="term" value="P:protein tetramerization"/>
    <property type="evidence" value="ECO:0007669"/>
    <property type="project" value="InterPro"/>
</dbReference>
<accession>A0A1I5LHD1</accession>
<keyword evidence="9" id="KW-1185">Reference proteome</keyword>